<dbReference type="CDD" id="cd07989">
    <property type="entry name" value="LPLAT_AGPAT-like"/>
    <property type="match status" value="1"/>
</dbReference>
<dbReference type="InterPro" id="IPR004869">
    <property type="entry name" value="MMPL_dom"/>
</dbReference>
<feature type="transmembrane region" description="Helical" evidence="6">
    <location>
        <begin position="271"/>
        <end position="288"/>
    </location>
</feature>
<keyword evidence="5 6" id="KW-0472">Membrane</keyword>
<feature type="transmembrane region" description="Helical" evidence="6">
    <location>
        <begin position="686"/>
        <end position="708"/>
    </location>
</feature>
<gene>
    <name evidence="8" type="ORF">MON38_03095</name>
</gene>
<keyword evidence="2" id="KW-1003">Cell membrane</keyword>
<feature type="transmembrane region" description="Helical" evidence="6">
    <location>
        <begin position="440"/>
        <end position="461"/>
    </location>
</feature>
<sequence length="1281" mass="141515">MDNFFLLIYRFFRARRALFFAVFGATLLVLGGLASRIRLEENVMQMLPHEKRMDDFSHFMASSKFTDRVVLFISDIDTTHTPQPAAHAAFADELATGINQQLKPWVETFRYTSNDSLIFDVFGTIHYNLPLFLEAGDYARIDSATAPAAVARTVDANYRTLIGPAGVALRPFIAADPLGFGYVVLNKLKDFKPDENVELYNDHFFSRDRRHVFLFIDPKYPSGNTAKNIEFFAKLDELIQAKAGGRYRVHYFGAPAVAAANATQIRADTHLTLLISLALLLGVILLFFRRLSAAGLMLVPVVMGGLFALAVIATFKGSISVIAVAAGSVVLGIAVNYSLHYLTHHRFHPHAETVIKELAFPLTIGSLTTIAGFLCLQFVNVPVLQDLGTFAGLSLVGAAVATLVFLPHLLPDDAAGVAALAVAPPNRLKALVARFHAHPAWLVVLLVLTPVLLYFSFGVGFENDMSQVNFMTPELRQSEALLNRISSLSKKTVFLVSSAPTLDQALARNETVLPAVAKLQRQGQVLHFSGVSVLLASRAEQQRRLARWRAYWTPERQATVLGRLVAAGAKHKFSPTAFEPFRELVGKTYEPLSAEAEGTLRNAFLNNLIEEKPGQATVLSLLTTTPGHTANLYKQLGGFPGVAIFDRQYLTDTLVKIVNQEFTFIAFWTSLLVFVALLLSYGRIELALIAFIPMMVAWIWILGLMALLGLKFNIINIILSTLVFALGDDYCIFTMDGMQHQYATGEREAGTTSLSILLSAVTTVIGLGTLFFAHHPALRSMAFVSIIGILSVWLVSQTLQPHLFAWAISRPAARGQGPYTLWGLAKSTFAFAYFVFGALLLNISGLLLKLLPLPKARKKLFYHWLLSQFTGSLIKVMSNVRKIFINETGENFARPAVVIANHQSFLDILLLVMQTPKLVLLTNNWVWNSPFFGAVVRMAGYYPAAQGAEEIMPSLRAQVAAGYSIVIFPEGTRSADGTIGRFHKGAFYLAEQLGLDILPVLIHGSGETMRKNRFYLNDGQMTLKFLPRISADDASFGEGYAARTKGISRYVRAEYQRLAAEAESPGYYHNRLIGNYLYKGPVLEWYAKVKVRMENSYRVFDELLPRQGRILDVGCGYGFMANMLALTSKGRTVRGIDFDEEKTAVAEHGYVNGPNVAFAPGDALTAEFGPQEAIILSDVLHYLQPAGQVALLQKCAASLTENGVLVVRDGFTELAARHRGTELTEWFSTRFCKFNKTAEGGLSFLSQDVITDFAARNGFEVRMLDQTRYTSNLIFICTKRG</sequence>
<feature type="transmembrane region" description="Helical" evidence="6">
    <location>
        <begin position="781"/>
        <end position="808"/>
    </location>
</feature>
<feature type="transmembrane region" description="Helical" evidence="6">
    <location>
        <begin position="754"/>
        <end position="775"/>
    </location>
</feature>
<name>A0A9X1VCI9_9BACT</name>
<evidence type="ECO:0000256" key="2">
    <source>
        <dbReference type="ARBA" id="ARBA00022475"/>
    </source>
</evidence>
<feature type="transmembrane region" description="Helical" evidence="6">
    <location>
        <begin position="358"/>
        <end position="381"/>
    </location>
</feature>
<reference evidence="8" key="1">
    <citation type="submission" date="2022-03" db="EMBL/GenBank/DDBJ databases">
        <title>Bacterial whole genome sequence for Hymenobacter sp. DH14.</title>
        <authorList>
            <person name="Le V."/>
        </authorList>
    </citation>
    <scope>NUCLEOTIDE SEQUENCE</scope>
    <source>
        <strain evidence="8">DH14</strain>
    </source>
</reference>
<feature type="transmembrane region" description="Helical" evidence="6">
    <location>
        <begin position="319"/>
        <end position="337"/>
    </location>
</feature>
<evidence type="ECO:0000256" key="4">
    <source>
        <dbReference type="ARBA" id="ARBA00022989"/>
    </source>
</evidence>
<dbReference type="InterPro" id="IPR029063">
    <property type="entry name" value="SAM-dependent_MTases_sf"/>
</dbReference>
<feature type="transmembrane region" description="Helical" evidence="6">
    <location>
        <begin position="662"/>
        <end position="679"/>
    </location>
</feature>
<dbReference type="Gene3D" id="1.20.1640.10">
    <property type="entry name" value="Multidrug efflux transporter AcrB transmembrane domain"/>
    <property type="match status" value="2"/>
</dbReference>
<feature type="transmembrane region" description="Helical" evidence="6">
    <location>
        <begin position="714"/>
        <end position="733"/>
    </location>
</feature>
<evidence type="ECO:0000256" key="3">
    <source>
        <dbReference type="ARBA" id="ARBA00022692"/>
    </source>
</evidence>
<keyword evidence="4 6" id="KW-1133">Transmembrane helix</keyword>
<accession>A0A9X1VCI9</accession>
<organism evidence="8 9">
    <name type="scientific">Hymenobacter cyanobacteriorum</name>
    <dbReference type="NCBI Taxonomy" id="2926463"/>
    <lineage>
        <taxon>Bacteria</taxon>
        <taxon>Pseudomonadati</taxon>
        <taxon>Bacteroidota</taxon>
        <taxon>Cytophagia</taxon>
        <taxon>Cytophagales</taxon>
        <taxon>Hymenobacteraceae</taxon>
        <taxon>Hymenobacter</taxon>
    </lineage>
</organism>
<feature type="transmembrane region" description="Helical" evidence="6">
    <location>
        <begin position="387"/>
        <end position="406"/>
    </location>
</feature>
<feature type="transmembrane region" description="Helical" evidence="6">
    <location>
        <begin position="295"/>
        <end position="313"/>
    </location>
</feature>
<dbReference type="InterPro" id="IPR041698">
    <property type="entry name" value="Methyltransf_25"/>
</dbReference>
<dbReference type="InterPro" id="IPR002123">
    <property type="entry name" value="Plipid/glycerol_acylTrfase"/>
</dbReference>
<dbReference type="CDD" id="cd02440">
    <property type="entry name" value="AdoMet_MTases"/>
    <property type="match status" value="1"/>
</dbReference>
<dbReference type="SUPFAM" id="SSF53335">
    <property type="entry name" value="S-adenosyl-L-methionine-dependent methyltransferases"/>
    <property type="match status" value="1"/>
</dbReference>
<evidence type="ECO:0000256" key="6">
    <source>
        <dbReference type="SAM" id="Phobius"/>
    </source>
</evidence>
<comment type="caution">
    <text evidence="8">The sequence shown here is derived from an EMBL/GenBank/DDBJ whole genome shotgun (WGS) entry which is preliminary data.</text>
</comment>
<dbReference type="SMART" id="SM00563">
    <property type="entry name" value="PlsC"/>
    <property type="match status" value="1"/>
</dbReference>
<dbReference type="EMBL" id="JALBGC010000001">
    <property type="protein sequence ID" value="MCI1186391.1"/>
    <property type="molecule type" value="Genomic_DNA"/>
</dbReference>
<evidence type="ECO:0000313" key="8">
    <source>
        <dbReference type="EMBL" id="MCI1186391.1"/>
    </source>
</evidence>
<keyword evidence="3 6" id="KW-0812">Transmembrane</keyword>
<evidence type="ECO:0000313" key="9">
    <source>
        <dbReference type="Proteomes" id="UP001139193"/>
    </source>
</evidence>
<dbReference type="SUPFAM" id="SSF69593">
    <property type="entry name" value="Glycerol-3-phosphate (1)-acyltransferase"/>
    <property type="match status" value="1"/>
</dbReference>
<dbReference type="GO" id="GO:0005886">
    <property type="term" value="C:plasma membrane"/>
    <property type="evidence" value="ECO:0007669"/>
    <property type="project" value="UniProtKB-SubCell"/>
</dbReference>
<dbReference type="RefSeq" id="WP_241934666.1">
    <property type="nucleotide sequence ID" value="NZ_JALBGC010000001.1"/>
</dbReference>
<dbReference type="GO" id="GO:0016746">
    <property type="term" value="F:acyltransferase activity"/>
    <property type="evidence" value="ECO:0007669"/>
    <property type="project" value="InterPro"/>
</dbReference>
<feature type="domain" description="Phospholipid/glycerol acyltransferase" evidence="7">
    <location>
        <begin position="896"/>
        <end position="1005"/>
    </location>
</feature>
<feature type="transmembrane region" description="Helical" evidence="6">
    <location>
        <begin position="829"/>
        <end position="848"/>
    </location>
</feature>
<dbReference type="PANTHER" id="PTHR33406:SF13">
    <property type="entry name" value="MEMBRANE PROTEIN YDFJ"/>
    <property type="match status" value="1"/>
</dbReference>
<dbReference type="Pfam" id="PF03176">
    <property type="entry name" value="MMPL"/>
    <property type="match status" value="2"/>
</dbReference>
<dbReference type="Proteomes" id="UP001139193">
    <property type="component" value="Unassembled WGS sequence"/>
</dbReference>
<dbReference type="InterPro" id="IPR050545">
    <property type="entry name" value="Mycobact_MmpL"/>
</dbReference>
<proteinExistence type="predicted"/>
<comment type="subcellular location">
    <subcellularLocation>
        <location evidence="1">Cell membrane</location>
        <topology evidence="1">Multi-pass membrane protein</topology>
    </subcellularLocation>
</comment>
<dbReference type="Pfam" id="PF13649">
    <property type="entry name" value="Methyltransf_25"/>
    <property type="match status" value="1"/>
</dbReference>
<evidence type="ECO:0000259" key="7">
    <source>
        <dbReference type="SMART" id="SM00563"/>
    </source>
</evidence>
<protein>
    <submittedName>
        <fullName evidence="8">MMPL family transporter</fullName>
    </submittedName>
</protein>
<evidence type="ECO:0000256" key="1">
    <source>
        <dbReference type="ARBA" id="ARBA00004651"/>
    </source>
</evidence>
<dbReference type="SUPFAM" id="SSF82866">
    <property type="entry name" value="Multidrug efflux transporter AcrB transmembrane domain"/>
    <property type="match status" value="2"/>
</dbReference>
<keyword evidence="9" id="KW-1185">Reference proteome</keyword>
<dbReference type="Pfam" id="PF01553">
    <property type="entry name" value="Acyltransferase"/>
    <property type="match status" value="1"/>
</dbReference>
<evidence type="ECO:0000256" key="5">
    <source>
        <dbReference type="ARBA" id="ARBA00023136"/>
    </source>
</evidence>
<dbReference type="PANTHER" id="PTHR33406">
    <property type="entry name" value="MEMBRANE PROTEIN MJ1562-RELATED"/>
    <property type="match status" value="1"/>
</dbReference>
<dbReference type="Gene3D" id="3.40.50.150">
    <property type="entry name" value="Vaccinia Virus protein VP39"/>
    <property type="match status" value="1"/>
</dbReference>